<dbReference type="PROSITE" id="PS00973">
    <property type="entry name" value="USP_2"/>
    <property type="match status" value="1"/>
</dbReference>
<accession>A0A8T8SAJ5</accession>
<reference evidence="2" key="1">
    <citation type="submission" date="2016-04" db="EMBL/GenBank/DDBJ databases">
        <authorList>
            <person name="Nguyen H.D."/>
            <person name="Samba Siva P."/>
            <person name="Cullis J."/>
            <person name="Levesque C.A."/>
            <person name="Hambleton S."/>
        </authorList>
    </citation>
    <scope>NUCLEOTIDE SEQUENCE</scope>
    <source>
        <strain evidence="2">DAOMC 236416</strain>
    </source>
</reference>
<gene>
    <name evidence="2" type="ORF">A4X13_0g9249</name>
</gene>
<sequence length="66" mass="7152">SERVESRKAKAKIRDEAAMSVDGADITAADDSDEDPIYDLYAVDNHYGGLGDGHYTAYAQNPMDGK</sequence>
<dbReference type="SUPFAM" id="SSF54001">
    <property type="entry name" value="Cysteine proteinases"/>
    <property type="match status" value="1"/>
</dbReference>
<dbReference type="PROSITE" id="PS50235">
    <property type="entry name" value="USP_3"/>
    <property type="match status" value="1"/>
</dbReference>
<dbReference type="InterPro" id="IPR018200">
    <property type="entry name" value="USP_CS"/>
</dbReference>
<name>A0A8T8SAJ5_9BASI</name>
<dbReference type="Gene3D" id="3.90.70.10">
    <property type="entry name" value="Cysteine proteinases"/>
    <property type="match status" value="1"/>
</dbReference>
<evidence type="ECO:0000259" key="1">
    <source>
        <dbReference type="PROSITE" id="PS50235"/>
    </source>
</evidence>
<dbReference type="EMBL" id="LWDF02002375">
    <property type="protein sequence ID" value="KAE8236143.1"/>
    <property type="molecule type" value="Genomic_DNA"/>
</dbReference>
<keyword evidence="3" id="KW-1185">Reference proteome</keyword>
<dbReference type="AlphaFoldDB" id="A0A8T8SAJ5"/>
<protein>
    <recommendedName>
        <fullName evidence="1">USP domain-containing protein</fullName>
    </recommendedName>
</protein>
<dbReference type="InterPro" id="IPR001394">
    <property type="entry name" value="Peptidase_C19_UCH"/>
</dbReference>
<evidence type="ECO:0000313" key="2">
    <source>
        <dbReference type="EMBL" id="KAE8236143.1"/>
    </source>
</evidence>
<organism evidence="2 3">
    <name type="scientific">Tilletia indica</name>
    <dbReference type="NCBI Taxonomy" id="43049"/>
    <lineage>
        <taxon>Eukaryota</taxon>
        <taxon>Fungi</taxon>
        <taxon>Dikarya</taxon>
        <taxon>Basidiomycota</taxon>
        <taxon>Ustilaginomycotina</taxon>
        <taxon>Exobasidiomycetes</taxon>
        <taxon>Tilletiales</taxon>
        <taxon>Tilletiaceae</taxon>
        <taxon>Tilletia</taxon>
    </lineage>
</organism>
<dbReference type="GO" id="GO:0004843">
    <property type="term" value="F:cysteine-type deubiquitinase activity"/>
    <property type="evidence" value="ECO:0007669"/>
    <property type="project" value="InterPro"/>
</dbReference>
<dbReference type="InterPro" id="IPR028889">
    <property type="entry name" value="USP"/>
</dbReference>
<reference evidence="2" key="2">
    <citation type="journal article" date="2019" name="IMA Fungus">
        <title>Genome sequencing and comparison of five Tilletia species to identify candidate genes for the detection of regulated species infecting wheat.</title>
        <authorList>
            <person name="Nguyen H.D.T."/>
            <person name="Sultana T."/>
            <person name="Kesanakurti P."/>
            <person name="Hambleton S."/>
        </authorList>
    </citation>
    <scope>NUCLEOTIDE SEQUENCE</scope>
    <source>
        <strain evidence="2">DAOMC 236416</strain>
    </source>
</reference>
<dbReference type="InterPro" id="IPR038765">
    <property type="entry name" value="Papain-like_cys_pep_sf"/>
</dbReference>
<proteinExistence type="predicted"/>
<dbReference type="GO" id="GO:0016579">
    <property type="term" value="P:protein deubiquitination"/>
    <property type="evidence" value="ECO:0007669"/>
    <property type="project" value="InterPro"/>
</dbReference>
<evidence type="ECO:0000313" key="3">
    <source>
        <dbReference type="Proteomes" id="UP000077521"/>
    </source>
</evidence>
<dbReference type="Pfam" id="PF00443">
    <property type="entry name" value="UCH"/>
    <property type="match status" value="1"/>
</dbReference>
<feature type="domain" description="USP" evidence="1">
    <location>
        <begin position="1"/>
        <end position="66"/>
    </location>
</feature>
<comment type="caution">
    <text evidence="2">The sequence shown here is derived from an EMBL/GenBank/DDBJ whole genome shotgun (WGS) entry which is preliminary data.</text>
</comment>
<feature type="non-terminal residue" evidence="2">
    <location>
        <position position="1"/>
    </location>
</feature>
<dbReference type="Proteomes" id="UP000077521">
    <property type="component" value="Unassembled WGS sequence"/>
</dbReference>